<keyword evidence="3" id="KW-1185">Reference proteome</keyword>
<proteinExistence type="predicted"/>
<evidence type="ECO:0000256" key="1">
    <source>
        <dbReference type="SAM" id="MobiDB-lite"/>
    </source>
</evidence>
<dbReference type="AlphaFoldDB" id="A0A9W9UMC5"/>
<organism evidence="2 3">
    <name type="scientific">Penicillium brevicompactum</name>
    <dbReference type="NCBI Taxonomy" id="5074"/>
    <lineage>
        <taxon>Eukaryota</taxon>
        <taxon>Fungi</taxon>
        <taxon>Dikarya</taxon>
        <taxon>Ascomycota</taxon>
        <taxon>Pezizomycotina</taxon>
        <taxon>Eurotiomycetes</taxon>
        <taxon>Eurotiomycetidae</taxon>
        <taxon>Eurotiales</taxon>
        <taxon>Aspergillaceae</taxon>
        <taxon>Penicillium</taxon>
    </lineage>
</organism>
<dbReference type="Proteomes" id="UP001148299">
    <property type="component" value="Unassembled WGS sequence"/>
</dbReference>
<reference evidence="2" key="1">
    <citation type="submission" date="2022-12" db="EMBL/GenBank/DDBJ databases">
        <authorList>
            <person name="Petersen C."/>
        </authorList>
    </citation>
    <scope>NUCLEOTIDE SEQUENCE</scope>
    <source>
        <strain evidence="2">IBT 35675</strain>
    </source>
</reference>
<sequence>MHIHTVCAADNGRLYHVHGTPLKASDIDVDHSGKAENAEVEPDIGQLSRLECQGQTNGGSSKWWDQESGNQGYP</sequence>
<protein>
    <submittedName>
        <fullName evidence="2">Uncharacterized protein</fullName>
    </submittedName>
</protein>
<gene>
    <name evidence="2" type="ORF">N7541_007251</name>
</gene>
<evidence type="ECO:0000313" key="3">
    <source>
        <dbReference type="Proteomes" id="UP001148299"/>
    </source>
</evidence>
<reference evidence="2" key="2">
    <citation type="journal article" date="2023" name="IMA Fungus">
        <title>Comparative genomic study of the Penicillium genus elucidates a diverse pangenome and 15 lateral gene transfer events.</title>
        <authorList>
            <person name="Petersen C."/>
            <person name="Sorensen T."/>
            <person name="Nielsen M.R."/>
            <person name="Sondergaard T.E."/>
            <person name="Sorensen J.L."/>
            <person name="Fitzpatrick D.A."/>
            <person name="Frisvad J.C."/>
            <person name="Nielsen K.L."/>
        </authorList>
    </citation>
    <scope>NUCLEOTIDE SEQUENCE</scope>
    <source>
        <strain evidence="2">IBT 35675</strain>
    </source>
</reference>
<name>A0A9W9UMC5_PENBR</name>
<evidence type="ECO:0000313" key="2">
    <source>
        <dbReference type="EMBL" id="KAJ5349524.1"/>
    </source>
</evidence>
<accession>A0A9W9UMC5</accession>
<dbReference type="EMBL" id="JAPZBR010000006">
    <property type="protein sequence ID" value="KAJ5349524.1"/>
    <property type="molecule type" value="Genomic_DNA"/>
</dbReference>
<comment type="caution">
    <text evidence="2">The sequence shown here is derived from an EMBL/GenBank/DDBJ whole genome shotgun (WGS) entry which is preliminary data.</text>
</comment>
<feature type="region of interest" description="Disordered" evidence="1">
    <location>
        <begin position="34"/>
        <end position="74"/>
    </location>
</feature>